<dbReference type="PATRIC" id="fig|1225176.3.peg.3354"/>
<keyword evidence="9" id="KW-1133">Transmembrane helix</keyword>
<dbReference type="PANTHER" id="PTHR24421:SF10">
    <property type="entry name" value="NITRATE_NITRITE SENSOR PROTEIN NARQ"/>
    <property type="match status" value="1"/>
</dbReference>
<dbReference type="GO" id="GO:0000155">
    <property type="term" value="F:phosphorelay sensor kinase activity"/>
    <property type="evidence" value="ECO:0007669"/>
    <property type="project" value="InterPro"/>
</dbReference>
<keyword evidence="9" id="KW-0812">Transmembrane</keyword>
<evidence type="ECO:0000256" key="1">
    <source>
        <dbReference type="ARBA" id="ARBA00000085"/>
    </source>
</evidence>
<dbReference type="Gene3D" id="3.30.565.10">
    <property type="entry name" value="Histidine kinase-like ATPase, C-terminal domain"/>
    <property type="match status" value="1"/>
</dbReference>
<dbReference type="InterPro" id="IPR003594">
    <property type="entry name" value="HATPase_dom"/>
</dbReference>
<dbReference type="InterPro" id="IPR011110">
    <property type="entry name" value="Reg_prop"/>
</dbReference>
<dbReference type="Pfam" id="PF07730">
    <property type="entry name" value="HisKA_3"/>
    <property type="match status" value="1"/>
</dbReference>
<evidence type="ECO:0000256" key="9">
    <source>
        <dbReference type="SAM" id="Phobius"/>
    </source>
</evidence>
<dbReference type="InterPro" id="IPR011047">
    <property type="entry name" value="Quinoprotein_ADH-like_sf"/>
</dbReference>
<proteinExistence type="predicted"/>
<dbReference type="SUPFAM" id="SSF50998">
    <property type="entry name" value="Quinoprotein alcohol dehydrogenase-like"/>
    <property type="match status" value="1"/>
</dbReference>
<keyword evidence="8" id="KW-0902">Two-component regulatory system</keyword>
<dbReference type="Gene3D" id="2.60.40.10">
    <property type="entry name" value="Immunoglobulins"/>
    <property type="match status" value="1"/>
</dbReference>
<dbReference type="GO" id="GO:0005524">
    <property type="term" value="F:ATP binding"/>
    <property type="evidence" value="ECO:0007669"/>
    <property type="project" value="UniProtKB-KW"/>
</dbReference>
<dbReference type="RefSeq" id="WP_009186176.1">
    <property type="nucleotide sequence ID" value="NZ_AMGM01000062.1"/>
</dbReference>
<evidence type="ECO:0000256" key="6">
    <source>
        <dbReference type="ARBA" id="ARBA00022777"/>
    </source>
</evidence>
<dbReference type="InterPro" id="IPR005467">
    <property type="entry name" value="His_kinase_dom"/>
</dbReference>
<evidence type="ECO:0000313" key="11">
    <source>
        <dbReference type="EMBL" id="EKB48238.1"/>
    </source>
</evidence>
<dbReference type="GO" id="GO:0046983">
    <property type="term" value="F:protein dimerization activity"/>
    <property type="evidence" value="ECO:0007669"/>
    <property type="project" value="InterPro"/>
</dbReference>
<evidence type="ECO:0000256" key="4">
    <source>
        <dbReference type="ARBA" id="ARBA00022679"/>
    </source>
</evidence>
<sequence>MNKVFLIIFLTCCFFKLTAQVQQKLDFIHKNYAIEQGLPENNVLAITEDNLGFLWIATPNFLCRFDGADFKVFQKSFDYSLNPSSVQMGKLYVQNKKLWMITKGGKLEYMDLETELFYHIDQFNNRNQPIPPLKTLYFDAHQVFLGTEQEGLFITDRDFNLLNHYHTKSHQALSANTINQIFKEKDGNLWILTDKGINRLDTGILTVFEADKSFTDGFEQRNIRLLFSTWQEGTWVKPKTFDRFYFSHDYYPRYADLMRGLRINKIFNYEIYAGYRYATWLATFGGGLKVMDSRDHNVLDVALVNNPREINFIYGSPNGKIWVGSRRNGLYVIDPSLALTWVQSPEEKRFEGIFPLQTQKPDKMFLMTEMGELFGLNAEFNLKEMEGFSQILPDSIFKQKGQIIPILGSESVLLSHKTSDIYLVSPLSGHYEHSTVHLPEQIKEAIFKASDVQIFQDSKNEKHLFFGTEKGLFLSDLKHNKTKELSSLAVEKLLLMDQNKLLALFKNGRIGSVNLITQEFEQHEFLKSAFPSQVEITSAKLQNDWLWIGTLGNGLYLINLLNGAKIHFSKDQGLPNNFIMGMEFSDTRTLWCSTNNGLFKLNFSKSENIIQIENTLYLNYKNGLPVNAFNPDMSFHFRETNICFGADQGILCLESQHPYWESYQSELLITAIKANGQEIHSEKGTHFLESLEIEYYQNSLEFYFTSLSRNVPENLNYSYKLVGYDEDWVTAGDRRYASYTNLDPGDYLFQVKLTNENYVGAPLKAVSIQVKQAFWQSIWFKLLVGFWVLGIIYLLYRLRLNYILTVERVKEEISADLHDDLGARLTTIQLLSAIHKQKFKDHPEVKKLLSNIDQEIHNSSEALHELVGNIKMKEDDLEGYFSKLRRYASETLDQANLHYQITIPENIKHVRLSVKKRKDIYFILKELINNIRKHAQANRVEIRMDNKENRLIMSVVDNGVGFNPQHNSHRNGIKNLKARVEKYGGTFELHTKKGEGTNIHITIPHDQITLIKNMWSKGLQQAGRIWIFN</sequence>
<dbReference type="PANTHER" id="PTHR24421">
    <property type="entry name" value="NITRATE/NITRITE SENSOR PROTEIN NARX-RELATED"/>
    <property type="match status" value="1"/>
</dbReference>
<gene>
    <name evidence="11" type="ORF">B879_03157</name>
</gene>
<protein>
    <recommendedName>
        <fullName evidence="2">histidine kinase</fullName>
        <ecNumber evidence="2">2.7.13.3</ecNumber>
    </recommendedName>
</protein>
<dbReference type="Gene3D" id="2.130.10.10">
    <property type="entry name" value="YVTN repeat-like/Quinoprotein amine dehydrogenase"/>
    <property type="match status" value="2"/>
</dbReference>
<dbReference type="InterPro" id="IPR036890">
    <property type="entry name" value="HATPase_C_sf"/>
</dbReference>
<evidence type="ECO:0000313" key="12">
    <source>
        <dbReference type="Proteomes" id="UP000004478"/>
    </source>
</evidence>
<name>K1LCY3_CECL9</name>
<dbReference type="InterPro" id="IPR050482">
    <property type="entry name" value="Sensor_HK_TwoCompSys"/>
</dbReference>
<evidence type="ECO:0000256" key="7">
    <source>
        <dbReference type="ARBA" id="ARBA00022840"/>
    </source>
</evidence>
<dbReference type="Pfam" id="PF07495">
    <property type="entry name" value="Y_Y_Y"/>
    <property type="match status" value="1"/>
</dbReference>
<dbReference type="EMBL" id="AMGM01000062">
    <property type="protein sequence ID" value="EKB48238.1"/>
    <property type="molecule type" value="Genomic_DNA"/>
</dbReference>
<feature type="domain" description="Histidine kinase" evidence="10">
    <location>
        <begin position="812"/>
        <end position="1007"/>
    </location>
</feature>
<dbReference type="InterPro" id="IPR015943">
    <property type="entry name" value="WD40/YVTN_repeat-like_dom_sf"/>
</dbReference>
<dbReference type="Gene3D" id="1.20.5.1930">
    <property type="match status" value="1"/>
</dbReference>
<evidence type="ECO:0000259" key="10">
    <source>
        <dbReference type="PROSITE" id="PS50109"/>
    </source>
</evidence>
<organism evidence="11 12">
    <name type="scientific">Cecembia lonarensis (strain CCUG 58316 / KCTC 22772 / LW9)</name>
    <dbReference type="NCBI Taxonomy" id="1225176"/>
    <lineage>
        <taxon>Bacteria</taxon>
        <taxon>Pseudomonadati</taxon>
        <taxon>Bacteroidota</taxon>
        <taxon>Cytophagia</taxon>
        <taxon>Cytophagales</taxon>
        <taxon>Cyclobacteriaceae</taxon>
        <taxon>Cecembia</taxon>
    </lineage>
</organism>
<evidence type="ECO:0000256" key="5">
    <source>
        <dbReference type="ARBA" id="ARBA00022741"/>
    </source>
</evidence>
<keyword evidence="6 11" id="KW-0418">Kinase</keyword>
<accession>K1LCY3</accession>
<dbReference type="PROSITE" id="PS50109">
    <property type="entry name" value="HIS_KIN"/>
    <property type="match status" value="1"/>
</dbReference>
<dbReference type="GO" id="GO:0016020">
    <property type="term" value="C:membrane"/>
    <property type="evidence" value="ECO:0007669"/>
    <property type="project" value="InterPro"/>
</dbReference>
<dbReference type="Pfam" id="PF02518">
    <property type="entry name" value="HATPase_c"/>
    <property type="match status" value="1"/>
</dbReference>
<feature type="transmembrane region" description="Helical" evidence="9">
    <location>
        <begin position="778"/>
        <end position="796"/>
    </location>
</feature>
<keyword evidence="4" id="KW-0808">Transferase</keyword>
<evidence type="ECO:0000256" key="3">
    <source>
        <dbReference type="ARBA" id="ARBA00022553"/>
    </source>
</evidence>
<dbReference type="EC" id="2.7.13.3" evidence="2"/>
<dbReference type="SMART" id="SM00387">
    <property type="entry name" value="HATPase_c"/>
    <property type="match status" value="1"/>
</dbReference>
<dbReference type="Pfam" id="PF07494">
    <property type="entry name" value="Reg_prop"/>
    <property type="match status" value="1"/>
</dbReference>
<keyword evidence="9" id="KW-0472">Membrane</keyword>
<keyword evidence="12" id="KW-1185">Reference proteome</keyword>
<dbReference type="InterPro" id="IPR013783">
    <property type="entry name" value="Ig-like_fold"/>
</dbReference>
<dbReference type="CDD" id="cd16917">
    <property type="entry name" value="HATPase_UhpB-NarQ-NarX-like"/>
    <property type="match status" value="1"/>
</dbReference>
<dbReference type="Proteomes" id="UP000004478">
    <property type="component" value="Unassembled WGS sequence"/>
</dbReference>
<evidence type="ECO:0000256" key="2">
    <source>
        <dbReference type="ARBA" id="ARBA00012438"/>
    </source>
</evidence>
<comment type="catalytic activity">
    <reaction evidence="1">
        <text>ATP + protein L-histidine = ADP + protein N-phospho-L-histidine.</text>
        <dbReference type="EC" id="2.7.13.3"/>
    </reaction>
</comment>
<reference evidence="11 12" key="1">
    <citation type="journal article" date="2012" name="J. Bacteriol.">
        <title>Draft Genome Sequence of Cecembia lonarensis Strain LW9T, Isolated from Lonar Lake, a Haloalkaline Lake in India.</title>
        <authorList>
            <person name="Shivaji S."/>
            <person name="Ara S."/>
            <person name="Singh A."/>
            <person name="Pinnaka A.K."/>
        </authorList>
    </citation>
    <scope>NUCLEOTIDE SEQUENCE [LARGE SCALE GENOMIC DNA]</scope>
    <source>
        <strain evidence="11 12">LW9</strain>
    </source>
</reference>
<comment type="caution">
    <text evidence="11">The sequence shown here is derived from an EMBL/GenBank/DDBJ whole genome shotgun (WGS) entry which is preliminary data.</text>
</comment>
<keyword evidence="5" id="KW-0547">Nucleotide-binding</keyword>
<dbReference type="InterPro" id="IPR011123">
    <property type="entry name" value="Y_Y_Y"/>
</dbReference>
<dbReference type="AlphaFoldDB" id="K1LCY3"/>
<dbReference type="SUPFAM" id="SSF55874">
    <property type="entry name" value="ATPase domain of HSP90 chaperone/DNA topoisomerase II/histidine kinase"/>
    <property type="match status" value="1"/>
</dbReference>
<keyword evidence="3" id="KW-0597">Phosphoprotein</keyword>
<keyword evidence="7" id="KW-0067">ATP-binding</keyword>
<evidence type="ECO:0000256" key="8">
    <source>
        <dbReference type="ARBA" id="ARBA00023012"/>
    </source>
</evidence>
<dbReference type="InterPro" id="IPR011712">
    <property type="entry name" value="Sig_transdc_His_kin_sub3_dim/P"/>
</dbReference>